<dbReference type="Proteomes" id="UP000198855">
    <property type="component" value="Unassembled WGS sequence"/>
</dbReference>
<name>A0A1I2F541_9BACL</name>
<accession>A0A1I2F541</accession>
<sequence length="72" mass="7751">MTQQVEIRANFGEPGAAQEALRKLQALRAFEVNGLLDSGLLTATVDEDVVERAVHMIEQIGGNPETGQSTVE</sequence>
<dbReference type="RefSeq" id="WP_091188834.1">
    <property type="nucleotide sequence ID" value="NZ_FOMT01000005.1"/>
</dbReference>
<reference evidence="2" key="1">
    <citation type="submission" date="2016-10" db="EMBL/GenBank/DDBJ databases">
        <authorList>
            <person name="Varghese N."/>
            <person name="Submissions S."/>
        </authorList>
    </citation>
    <scope>NUCLEOTIDE SEQUENCE [LARGE SCALE GENOMIC DNA]</scope>
    <source>
        <strain evidence="2">CGMCC 1.10784</strain>
    </source>
</reference>
<dbReference type="EMBL" id="FOMT01000005">
    <property type="protein sequence ID" value="SFE99967.1"/>
    <property type="molecule type" value="Genomic_DNA"/>
</dbReference>
<dbReference type="AlphaFoldDB" id="A0A1I2F541"/>
<evidence type="ECO:0000313" key="2">
    <source>
        <dbReference type="Proteomes" id="UP000198855"/>
    </source>
</evidence>
<keyword evidence="2" id="KW-1185">Reference proteome</keyword>
<organism evidence="1 2">
    <name type="scientific">Paenibacillus catalpae</name>
    <dbReference type="NCBI Taxonomy" id="1045775"/>
    <lineage>
        <taxon>Bacteria</taxon>
        <taxon>Bacillati</taxon>
        <taxon>Bacillota</taxon>
        <taxon>Bacilli</taxon>
        <taxon>Bacillales</taxon>
        <taxon>Paenibacillaceae</taxon>
        <taxon>Paenibacillus</taxon>
    </lineage>
</organism>
<evidence type="ECO:0000313" key="1">
    <source>
        <dbReference type="EMBL" id="SFE99967.1"/>
    </source>
</evidence>
<proteinExistence type="predicted"/>
<dbReference type="STRING" id="1045775.SAMN05216378_4677"/>
<gene>
    <name evidence="1" type="ORF">SAMN05216378_4677</name>
</gene>
<dbReference type="OrthoDB" id="2627978at2"/>
<protein>
    <submittedName>
        <fullName evidence="1">Uncharacterized protein</fullName>
    </submittedName>
</protein>